<accession>V4B673</accession>
<dbReference type="PROSITE" id="PS50279">
    <property type="entry name" value="BPTI_KUNITZ_2"/>
    <property type="match status" value="1"/>
</dbReference>
<feature type="non-terminal residue" evidence="3">
    <location>
        <position position="1"/>
    </location>
</feature>
<dbReference type="CTD" id="20230613"/>
<dbReference type="InterPro" id="IPR050098">
    <property type="entry name" value="TFPI/VKTCI-like"/>
</dbReference>
<dbReference type="OrthoDB" id="4473401at2759"/>
<dbReference type="InterPro" id="IPR036880">
    <property type="entry name" value="Kunitz_BPTI_sf"/>
</dbReference>
<feature type="domain" description="BPTI/Kunitz inhibitor" evidence="2">
    <location>
        <begin position="38"/>
        <end position="88"/>
    </location>
</feature>
<dbReference type="GO" id="GO:0005615">
    <property type="term" value="C:extracellular space"/>
    <property type="evidence" value="ECO:0007669"/>
    <property type="project" value="TreeGrafter"/>
</dbReference>
<dbReference type="OMA" id="FPAHWQW"/>
<dbReference type="Pfam" id="PF00014">
    <property type="entry name" value="Kunitz_BPTI"/>
    <property type="match status" value="1"/>
</dbReference>
<dbReference type="STRING" id="225164.V4B673"/>
<dbReference type="PANTHER" id="PTHR10083:SF374">
    <property type="entry name" value="BPTI_KUNITZ INHIBITOR DOMAIN-CONTAINING PROTEIN"/>
    <property type="match status" value="1"/>
</dbReference>
<protein>
    <recommendedName>
        <fullName evidence="2">BPTI/Kunitz inhibitor domain-containing protein</fullName>
    </recommendedName>
</protein>
<evidence type="ECO:0000256" key="1">
    <source>
        <dbReference type="ARBA" id="ARBA00023157"/>
    </source>
</evidence>
<dbReference type="InterPro" id="IPR002223">
    <property type="entry name" value="Kunitz_BPTI"/>
</dbReference>
<dbReference type="PANTHER" id="PTHR10083">
    <property type="entry name" value="KUNITZ-TYPE PROTEASE INHIBITOR-RELATED"/>
    <property type="match status" value="1"/>
</dbReference>
<name>V4B673_LOTGI</name>
<reference evidence="3 4" key="1">
    <citation type="journal article" date="2013" name="Nature">
        <title>Insights into bilaterian evolution from three spiralian genomes.</title>
        <authorList>
            <person name="Simakov O."/>
            <person name="Marletaz F."/>
            <person name="Cho S.J."/>
            <person name="Edsinger-Gonzales E."/>
            <person name="Havlak P."/>
            <person name="Hellsten U."/>
            <person name="Kuo D.H."/>
            <person name="Larsson T."/>
            <person name="Lv J."/>
            <person name="Arendt D."/>
            <person name="Savage R."/>
            <person name="Osoegawa K."/>
            <person name="de Jong P."/>
            <person name="Grimwood J."/>
            <person name="Chapman J.A."/>
            <person name="Shapiro H."/>
            <person name="Aerts A."/>
            <person name="Otillar R.P."/>
            <person name="Terry A.Y."/>
            <person name="Boore J.L."/>
            <person name="Grigoriev I.V."/>
            <person name="Lindberg D.R."/>
            <person name="Seaver E.C."/>
            <person name="Weisblat D.A."/>
            <person name="Putnam N.H."/>
            <person name="Rokhsar D.S."/>
        </authorList>
    </citation>
    <scope>NUCLEOTIDE SEQUENCE [LARGE SCALE GENOMIC DNA]</scope>
</reference>
<evidence type="ECO:0000313" key="3">
    <source>
        <dbReference type="EMBL" id="ESP03041.1"/>
    </source>
</evidence>
<dbReference type="AlphaFoldDB" id="V4B673"/>
<evidence type="ECO:0000313" key="4">
    <source>
        <dbReference type="Proteomes" id="UP000030746"/>
    </source>
</evidence>
<organism evidence="3 4">
    <name type="scientific">Lottia gigantea</name>
    <name type="common">Giant owl limpet</name>
    <dbReference type="NCBI Taxonomy" id="225164"/>
    <lineage>
        <taxon>Eukaryota</taxon>
        <taxon>Metazoa</taxon>
        <taxon>Spiralia</taxon>
        <taxon>Lophotrochozoa</taxon>
        <taxon>Mollusca</taxon>
        <taxon>Gastropoda</taxon>
        <taxon>Patellogastropoda</taxon>
        <taxon>Lottioidea</taxon>
        <taxon>Lottiidae</taxon>
        <taxon>Lottia</taxon>
    </lineage>
</organism>
<dbReference type="CDD" id="cd00109">
    <property type="entry name" value="Kunitz-type"/>
    <property type="match status" value="1"/>
</dbReference>
<keyword evidence="1" id="KW-1015">Disulfide bond</keyword>
<dbReference type="KEGG" id="lgi:LOTGIDRAFT_110654"/>
<sequence>IRSHHLKHFVCFFKWETSGLILTTYNLQFSEIQAIDSCEQPLVTGNCAYKYNSYYYNSFTGKCLPFIYTGCDGNNNRFSTLEQCQQVCVPSKNALFLYSFVKRGSM</sequence>
<proteinExistence type="predicted"/>
<dbReference type="HOGENOM" id="CLU_2229833_0_0_1"/>
<dbReference type="EMBL" id="KB200129">
    <property type="protein sequence ID" value="ESP03041.1"/>
    <property type="molecule type" value="Genomic_DNA"/>
</dbReference>
<keyword evidence="4" id="KW-1185">Reference proteome</keyword>
<dbReference type="PRINTS" id="PR00759">
    <property type="entry name" value="BASICPTASE"/>
</dbReference>
<dbReference type="SUPFAM" id="SSF57362">
    <property type="entry name" value="BPTI-like"/>
    <property type="match status" value="1"/>
</dbReference>
<dbReference type="Gene3D" id="4.10.410.10">
    <property type="entry name" value="Pancreatic trypsin inhibitor Kunitz domain"/>
    <property type="match status" value="1"/>
</dbReference>
<gene>
    <name evidence="3" type="ORF">LOTGIDRAFT_110654</name>
</gene>
<dbReference type="SMART" id="SM00131">
    <property type="entry name" value="KU"/>
    <property type="match status" value="1"/>
</dbReference>
<dbReference type="GO" id="GO:0004867">
    <property type="term" value="F:serine-type endopeptidase inhibitor activity"/>
    <property type="evidence" value="ECO:0007669"/>
    <property type="project" value="InterPro"/>
</dbReference>
<dbReference type="Proteomes" id="UP000030746">
    <property type="component" value="Unassembled WGS sequence"/>
</dbReference>
<dbReference type="GeneID" id="20230613"/>
<dbReference type="RefSeq" id="XP_009046511.1">
    <property type="nucleotide sequence ID" value="XM_009048263.1"/>
</dbReference>
<dbReference type="PROSITE" id="PS00280">
    <property type="entry name" value="BPTI_KUNITZ_1"/>
    <property type="match status" value="1"/>
</dbReference>
<evidence type="ECO:0000259" key="2">
    <source>
        <dbReference type="PROSITE" id="PS50279"/>
    </source>
</evidence>
<dbReference type="InterPro" id="IPR020901">
    <property type="entry name" value="Prtase_inh_Kunz-CS"/>
</dbReference>